<dbReference type="InterPro" id="IPR002562">
    <property type="entry name" value="3'-5'_exonuclease_dom"/>
</dbReference>
<feature type="domain" description="DNA-directed DNA polymerase family A palm" evidence="7">
    <location>
        <begin position="386"/>
        <end position="578"/>
    </location>
</feature>
<dbReference type="GO" id="GO:0003887">
    <property type="term" value="F:DNA-directed DNA polymerase activity"/>
    <property type="evidence" value="ECO:0007669"/>
    <property type="project" value="UniProtKB-EC"/>
</dbReference>
<dbReference type="InterPro" id="IPR036397">
    <property type="entry name" value="RNaseH_sf"/>
</dbReference>
<comment type="similarity">
    <text evidence="1">Belongs to the DNA polymerase type-A family.</text>
</comment>
<dbReference type="GO" id="GO:0003677">
    <property type="term" value="F:DNA binding"/>
    <property type="evidence" value="ECO:0007669"/>
    <property type="project" value="InterPro"/>
</dbReference>
<dbReference type="Gene3D" id="3.30.70.370">
    <property type="match status" value="1"/>
</dbReference>
<dbReference type="EC" id="2.7.7.7" evidence="2"/>
<evidence type="ECO:0000256" key="1">
    <source>
        <dbReference type="ARBA" id="ARBA00007705"/>
    </source>
</evidence>
<dbReference type="Proteomes" id="UP000664781">
    <property type="component" value="Unassembled WGS sequence"/>
</dbReference>
<gene>
    <name evidence="8" type="ORF">J1792_15045</name>
</gene>
<dbReference type="PANTHER" id="PTHR10133:SF27">
    <property type="entry name" value="DNA POLYMERASE NU"/>
    <property type="match status" value="1"/>
</dbReference>
<dbReference type="Gene3D" id="1.20.1060.10">
    <property type="entry name" value="Taq DNA Polymerase, Chain T, domain 4"/>
    <property type="match status" value="1"/>
</dbReference>
<keyword evidence="9" id="KW-1185">Reference proteome</keyword>
<dbReference type="Pfam" id="PF01612">
    <property type="entry name" value="DNA_pol_A_exo1"/>
    <property type="match status" value="1"/>
</dbReference>
<keyword evidence="4" id="KW-0235">DNA replication</keyword>
<comment type="caution">
    <text evidence="8">The sequence shown here is derived from an EMBL/GenBank/DDBJ whole genome shotgun (WGS) entry which is preliminary data.</text>
</comment>
<dbReference type="SMART" id="SM00482">
    <property type="entry name" value="POLAc"/>
    <property type="match status" value="1"/>
</dbReference>
<protein>
    <recommendedName>
        <fullName evidence="3">DNA polymerase I</fullName>
        <ecNumber evidence="2">2.7.7.7</ecNumber>
    </recommendedName>
</protein>
<evidence type="ECO:0000256" key="5">
    <source>
        <dbReference type="ARBA" id="ARBA00049244"/>
    </source>
</evidence>
<evidence type="ECO:0000313" key="9">
    <source>
        <dbReference type="Proteomes" id="UP000664781"/>
    </source>
</evidence>
<feature type="domain" description="3'-5' exonuclease" evidence="6">
    <location>
        <begin position="15"/>
        <end position="213"/>
    </location>
</feature>
<name>A0A939JQS6_9ACTN</name>
<evidence type="ECO:0000256" key="4">
    <source>
        <dbReference type="ARBA" id="ARBA00022705"/>
    </source>
</evidence>
<dbReference type="AlphaFoldDB" id="A0A939JQS6"/>
<dbReference type="RefSeq" id="WP_207247436.1">
    <property type="nucleotide sequence ID" value="NZ_JAFMOF010000002.1"/>
</dbReference>
<dbReference type="EMBL" id="JAFMOF010000002">
    <property type="protein sequence ID" value="MBO0654042.1"/>
    <property type="molecule type" value="Genomic_DNA"/>
</dbReference>
<evidence type="ECO:0000256" key="3">
    <source>
        <dbReference type="ARBA" id="ARBA00020311"/>
    </source>
</evidence>
<organism evidence="8 9">
    <name type="scientific">Streptomyces triculaminicus</name>
    <dbReference type="NCBI Taxonomy" id="2816232"/>
    <lineage>
        <taxon>Bacteria</taxon>
        <taxon>Bacillati</taxon>
        <taxon>Actinomycetota</taxon>
        <taxon>Actinomycetes</taxon>
        <taxon>Kitasatosporales</taxon>
        <taxon>Streptomycetaceae</taxon>
        <taxon>Streptomyces</taxon>
    </lineage>
</organism>
<dbReference type="SUPFAM" id="SSF53098">
    <property type="entry name" value="Ribonuclease H-like"/>
    <property type="match status" value="1"/>
</dbReference>
<dbReference type="SMART" id="SM00474">
    <property type="entry name" value="35EXOc"/>
    <property type="match status" value="1"/>
</dbReference>
<dbReference type="PANTHER" id="PTHR10133">
    <property type="entry name" value="DNA POLYMERASE I"/>
    <property type="match status" value="1"/>
</dbReference>
<dbReference type="Gene3D" id="3.30.420.10">
    <property type="entry name" value="Ribonuclease H-like superfamily/Ribonuclease H"/>
    <property type="match status" value="1"/>
</dbReference>
<evidence type="ECO:0000256" key="2">
    <source>
        <dbReference type="ARBA" id="ARBA00012417"/>
    </source>
</evidence>
<evidence type="ECO:0000259" key="7">
    <source>
        <dbReference type="SMART" id="SM00482"/>
    </source>
</evidence>
<dbReference type="Pfam" id="PF00476">
    <property type="entry name" value="DNA_pol_A"/>
    <property type="match status" value="1"/>
</dbReference>
<dbReference type="GO" id="GO:0006261">
    <property type="term" value="P:DNA-templated DNA replication"/>
    <property type="evidence" value="ECO:0007669"/>
    <property type="project" value="InterPro"/>
</dbReference>
<comment type="catalytic activity">
    <reaction evidence="5">
        <text>DNA(n) + a 2'-deoxyribonucleoside 5'-triphosphate = DNA(n+1) + diphosphate</text>
        <dbReference type="Rhea" id="RHEA:22508"/>
        <dbReference type="Rhea" id="RHEA-COMP:17339"/>
        <dbReference type="Rhea" id="RHEA-COMP:17340"/>
        <dbReference type="ChEBI" id="CHEBI:33019"/>
        <dbReference type="ChEBI" id="CHEBI:61560"/>
        <dbReference type="ChEBI" id="CHEBI:173112"/>
        <dbReference type="EC" id="2.7.7.7"/>
    </reaction>
</comment>
<evidence type="ECO:0000259" key="6">
    <source>
        <dbReference type="SMART" id="SM00474"/>
    </source>
</evidence>
<reference evidence="8" key="1">
    <citation type="submission" date="2021-03" db="EMBL/GenBank/DDBJ databases">
        <title>Streptomyces strains.</title>
        <authorList>
            <person name="Lund M.B."/>
            <person name="Toerring T."/>
        </authorList>
    </citation>
    <scope>NUCLEOTIDE SEQUENCE</scope>
    <source>
        <strain evidence="8">JCM 4242</strain>
    </source>
</reference>
<proteinExistence type="inferred from homology"/>
<dbReference type="GO" id="GO:0008408">
    <property type="term" value="F:3'-5' exonuclease activity"/>
    <property type="evidence" value="ECO:0007669"/>
    <property type="project" value="InterPro"/>
</dbReference>
<dbReference type="InterPro" id="IPR012337">
    <property type="entry name" value="RNaseH-like_sf"/>
</dbReference>
<evidence type="ECO:0000313" key="8">
    <source>
        <dbReference type="EMBL" id="MBO0654042.1"/>
    </source>
</evidence>
<dbReference type="SUPFAM" id="SSF56672">
    <property type="entry name" value="DNA/RNA polymerases"/>
    <property type="match status" value="1"/>
</dbReference>
<dbReference type="InterPro" id="IPR043502">
    <property type="entry name" value="DNA/RNA_pol_sf"/>
</dbReference>
<dbReference type="GO" id="GO:0006302">
    <property type="term" value="P:double-strand break repair"/>
    <property type="evidence" value="ECO:0007669"/>
    <property type="project" value="TreeGrafter"/>
</dbReference>
<dbReference type="InterPro" id="IPR001098">
    <property type="entry name" value="DNA-dir_DNA_pol_A_palm_dom"/>
</dbReference>
<dbReference type="PRINTS" id="PR00868">
    <property type="entry name" value="DNAPOLI"/>
</dbReference>
<sequence>MRTYGYLIAGEPVDIHVVEDAQDVRAFQDWAAGRISAGRPVAFDTETSGLDIFSADYRLRLAQFGDQRTAWVLPVERGRLFADAARRVLLDLPRVVIHHAAFDWLVADRYLAVPLEQLYPRTIDTKIMATLVDPRQVQEGGVGTGLKPLSAHYIDPAAPDTQEDLTRVFRSLGLTKATGFAGIPLDHPTYETYAGLDVLLTSRLLGTLTGVHAQLGIRPALLEYEHRIAFICAHMQRTGLLCDVEYTKALSERLHAQAEEFEHKARRYGVESINSSKQVADALLGMGEMLTERTAGGALRVDKAVLLALADLNSSWERLGVRIPNPLADAVIRSKRAGKWKSAYADTFLQTLDAEGRVHPFIHSLAARTGRMSITRPAVQTLPGRDVMIRRAILADEGHVMISCDFDAVEMRVMAALADVKRMKAAILAGEDLHSYTRSLVYGDAPDPDGRLRALCKGIGFGKIFGGGASGVARMTGADEVAVRSAMRTYDRVFPEIKRASNAWQREAMANGMITTTVTGRRLPLDRDRTYAVVNYQVQSAARDCLGQALCDMQDAGVLDYLRLPVHDEVLVSAPAEDAQDIARAVEKAMNFDLYGVPITASADIGKRSWGSLKGGDY</sequence>
<dbReference type="Gene3D" id="1.10.150.20">
    <property type="entry name" value="5' to 3' exonuclease, C-terminal subdomain"/>
    <property type="match status" value="1"/>
</dbReference>
<dbReference type="InterPro" id="IPR002298">
    <property type="entry name" value="DNA_polymerase_A"/>
</dbReference>
<accession>A0A939JQS6</accession>